<evidence type="ECO:0000256" key="2">
    <source>
        <dbReference type="SAM" id="MobiDB-lite"/>
    </source>
</evidence>
<accession>A0ABR5I5D3</accession>
<feature type="region of interest" description="Disordered" evidence="2">
    <location>
        <begin position="167"/>
        <end position="187"/>
    </location>
</feature>
<dbReference type="Proteomes" id="UP000037274">
    <property type="component" value="Unassembled WGS sequence"/>
</dbReference>
<gene>
    <name evidence="3" type="ORF">ACH49_01680</name>
</gene>
<feature type="region of interest" description="Disordered" evidence="2">
    <location>
        <begin position="46"/>
        <end position="115"/>
    </location>
</feature>
<dbReference type="EMBL" id="LFEH01000004">
    <property type="protein sequence ID" value="KMS81711.1"/>
    <property type="molecule type" value="Genomic_DNA"/>
</dbReference>
<feature type="coiled-coil region" evidence="1">
    <location>
        <begin position="14"/>
        <end position="41"/>
    </location>
</feature>
<sequence length="187" mass="20087">MGGESLFQRLDAEEGTVREALDRLRDEVARLEERLAHLAITRRTVQALLEDPTGSSSSGEQPPTAEQPPALETDDEPAEDGGGGFTYSPSLDTTAPGSGRVPPQRRRRSHDRRELGPVSVRIVTLVSSADRPLRPKEVAIALGRTNPKRTQIEGIRATLKRLADGGHLRKVGPGLFTGPSGDAEEAA</sequence>
<name>A0ABR5I5D3_STRLW</name>
<evidence type="ECO:0000313" key="3">
    <source>
        <dbReference type="EMBL" id="KMS81711.1"/>
    </source>
</evidence>
<evidence type="ECO:0000256" key="1">
    <source>
        <dbReference type="SAM" id="Coils"/>
    </source>
</evidence>
<organism evidence="3 4">
    <name type="scientific">Streptomyces leeuwenhoekii</name>
    <dbReference type="NCBI Taxonomy" id="1437453"/>
    <lineage>
        <taxon>Bacteria</taxon>
        <taxon>Bacillati</taxon>
        <taxon>Actinomycetota</taxon>
        <taxon>Actinomycetes</taxon>
        <taxon>Kitasatosporales</taxon>
        <taxon>Streptomycetaceae</taxon>
        <taxon>Streptomyces</taxon>
    </lineage>
</organism>
<reference evidence="3 4" key="1">
    <citation type="submission" date="2015-06" db="EMBL/GenBank/DDBJ databases">
        <title>Draft genome sequence of Streptomyces leeuwenhoekii C58, which produces the novel lasso peptide, chaxapeptin.</title>
        <authorList>
            <person name="Yi Y."/>
            <person name="Hai D."/>
            <person name="Jaspars M."/>
            <person name="Sheng H."/>
            <person name="Rateb M.E."/>
            <person name="Bull A."/>
            <person name="Goodfellow M."/>
            <person name="Asenjo J.A."/>
            <person name="Ebel R."/>
        </authorList>
    </citation>
    <scope>NUCLEOTIDE SEQUENCE [LARGE SCALE GENOMIC DNA]</scope>
    <source>
        <strain evidence="3 4">C58</strain>
    </source>
</reference>
<feature type="compositionally biased region" description="Polar residues" evidence="2">
    <location>
        <begin position="87"/>
        <end position="96"/>
    </location>
</feature>
<evidence type="ECO:0000313" key="4">
    <source>
        <dbReference type="Proteomes" id="UP000037274"/>
    </source>
</evidence>
<keyword evidence="1" id="KW-0175">Coiled coil</keyword>
<comment type="caution">
    <text evidence="3">The sequence shown here is derived from an EMBL/GenBank/DDBJ whole genome shotgun (WGS) entry which is preliminary data.</text>
</comment>
<protein>
    <submittedName>
        <fullName evidence="3">Uncharacterized protein</fullName>
    </submittedName>
</protein>
<keyword evidence="4" id="KW-1185">Reference proteome</keyword>
<proteinExistence type="predicted"/>